<dbReference type="GO" id="GO:0005737">
    <property type="term" value="C:cytoplasm"/>
    <property type="evidence" value="ECO:0007669"/>
    <property type="project" value="TreeGrafter"/>
</dbReference>
<gene>
    <name evidence="5" type="ORF">N869_10005</name>
</gene>
<organism evidence="5 6">
    <name type="scientific">Cellulomonas bogoriensis 69B4 = DSM 16987</name>
    <dbReference type="NCBI Taxonomy" id="1386082"/>
    <lineage>
        <taxon>Bacteria</taxon>
        <taxon>Bacillati</taxon>
        <taxon>Actinomycetota</taxon>
        <taxon>Actinomycetes</taxon>
        <taxon>Micrococcales</taxon>
        <taxon>Cellulomonadaceae</taxon>
        <taxon>Cellulomonas</taxon>
    </lineage>
</organism>
<dbReference type="InterPro" id="IPR045039">
    <property type="entry name" value="NSI-like"/>
</dbReference>
<reference evidence="5 6" key="1">
    <citation type="submission" date="2013-08" db="EMBL/GenBank/DDBJ databases">
        <title>Genome sequencing of Cellulomonas bogoriensis 69B4.</title>
        <authorList>
            <person name="Chen F."/>
            <person name="Li Y."/>
            <person name="Wang G."/>
        </authorList>
    </citation>
    <scope>NUCLEOTIDE SEQUENCE [LARGE SCALE GENOMIC DNA]</scope>
    <source>
        <strain evidence="5 6">69B4</strain>
    </source>
</reference>
<dbReference type="Pfam" id="PF00583">
    <property type="entry name" value="Acetyltransf_1"/>
    <property type="match status" value="1"/>
</dbReference>
<evidence type="ECO:0000256" key="3">
    <source>
        <dbReference type="SAM" id="MobiDB-lite"/>
    </source>
</evidence>
<keyword evidence="1" id="KW-0808">Transferase</keyword>
<dbReference type="SUPFAM" id="SSF55729">
    <property type="entry name" value="Acyl-CoA N-acyltransferases (Nat)"/>
    <property type="match status" value="1"/>
</dbReference>
<dbReference type="EMBL" id="AXCZ01000033">
    <property type="protein sequence ID" value="KGM13603.1"/>
    <property type="molecule type" value="Genomic_DNA"/>
</dbReference>
<name>A0A0A0BYX6_9CELL</name>
<evidence type="ECO:0000256" key="2">
    <source>
        <dbReference type="ARBA" id="ARBA00023315"/>
    </source>
</evidence>
<dbReference type="NCBIfam" id="NF005921">
    <property type="entry name" value="PRK07922.1"/>
    <property type="match status" value="1"/>
</dbReference>
<evidence type="ECO:0000313" key="6">
    <source>
        <dbReference type="Proteomes" id="UP000054314"/>
    </source>
</evidence>
<comment type="caution">
    <text evidence="5">The sequence shown here is derived from an EMBL/GenBank/DDBJ whole genome shotgun (WGS) entry which is preliminary data.</text>
</comment>
<evidence type="ECO:0000259" key="4">
    <source>
        <dbReference type="PROSITE" id="PS51186"/>
    </source>
</evidence>
<dbReference type="AlphaFoldDB" id="A0A0A0BYX6"/>
<protein>
    <submittedName>
        <fullName evidence="5">N-acetylglutamate synthase</fullName>
    </submittedName>
</protein>
<dbReference type="PANTHER" id="PTHR43626:SF4">
    <property type="entry name" value="GCN5-RELATED N-ACETYLTRANSFERASE 2, CHLOROPLASTIC"/>
    <property type="match status" value="1"/>
</dbReference>
<dbReference type="CDD" id="cd04301">
    <property type="entry name" value="NAT_SF"/>
    <property type="match status" value="1"/>
</dbReference>
<dbReference type="Proteomes" id="UP000054314">
    <property type="component" value="Unassembled WGS sequence"/>
</dbReference>
<dbReference type="GO" id="GO:0008080">
    <property type="term" value="F:N-acetyltransferase activity"/>
    <property type="evidence" value="ECO:0007669"/>
    <property type="project" value="InterPro"/>
</dbReference>
<feature type="domain" description="N-acetyltransferase" evidence="4">
    <location>
        <begin position="25"/>
        <end position="160"/>
    </location>
</feature>
<accession>A0A0A0BYX6</accession>
<dbReference type="InterPro" id="IPR016181">
    <property type="entry name" value="Acyl_CoA_acyltransferase"/>
</dbReference>
<proteinExistence type="predicted"/>
<dbReference type="InterPro" id="IPR000182">
    <property type="entry name" value="GNAT_dom"/>
</dbReference>
<feature type="region of interest" description="Disordered" evidence="3">
    <location>
        <begin position="1"/>
        <end position="25"/>
    </location>
</feature>
<keyword evidence="6" id="KW-1185">Reference proteome</keyword>
<dbReference type="PANTHER" id="PTHR43626">
    <property type="entry name" value="ACYL-COA N-ACYLTRANSFERASE"/>
    <property type="match status" value="1"/>
</dbReference>
<evidence type="ECO:0000256" key="1">
    <source>
        <dbReference type="ARBA" id="ARBA00022679"/>
    </source>
</evidence>
<dbReference type="Gene3D" id="3.40.630.30">
    <property type="match status" value="1"/>
</dbReference>
<keyword evidence="2" id="KW-0012">Acyltransferase</keyword>
<feature type="region of interest" description="Disordered" evidence="3">
    <location>
        <begin position="183"/>
        <end position="203"/>
    </location>
</feature>
<dbReference type="PROSITE" id="PS51186">
    <property type="entry name" value="GNAT"/>
    <property type="match status" value="1"/>
</dbReference>
<evidence type="ECO:0000313" key="5">
    <source>
        <dbReference type="EMBL" id="KGM13603.1"/>
    </source>
</evidence>
<sequence length="203" mass="22148">MDDPDQQPLASAATTGRHGRPSQQFRVRPALPRDVTQIRDLVQPYAESRILIAKELVAYYESVQEFVVAEDATGRLIGCGALHVMWSDLAEVRTLAVLPTWVGHGVGATILQQLLDRAARMGLRRVFCLTFEVDFFTGYGFRPIAGTPVDGTVYAELLRSHDDGVAEFLDLARVKPNTLGNTRMLLELPDPGPGTDAGSGTTL</sequence>